<feature type="region of interest" description="Disordered" evidence="1">
    <location>
        <begin position="83"/>
        <end position="113"/>
    </location>
</feature>
<organism evidence="2 3">
    <name type="scientific">Volvox africanus</name>
    <dbReference type="NCBI Taxonomy" id="51714"/>
    <lineage>
        <taxon>Eukaryota</taxon>
        <taxon>Viridiplantae</taxon>
        <taxon>Chlorophyta</taxon>
        <taxon>core chlorophytes</taxon>
        <taxon>Chlorophyceae</taxon>
        <taxon>CS clade</taxon>
        <taxon>Chlamydomonadales</taxon>
        <taxon>Volvocaceae</taxon>
        <taxon>Volvox</taxon>
    </lineage>
</organism>
<feature type="compositionally biased region" description="Polar residues" evidence="1">
    <location>
        <begin position="83"/>
        <end position="105"/>
    </location>
</feature>
<keyword evidence="3" id="KW-1185">Reference proteome</keyword>
<feature type="region of interest" description="Disordered" evidence="1">
    <location>
        <begin position="514"/>
        <end position="545"/>
    </location>
</feature>
<feature type="compositionally biased region" description="Low complexity" evidence="1">
    <location>
        <begin position="475"/>
        <end position="484"/>
    </location>
</feature>
<feature type="non-terminal residue" evidence="2">
    <location>
        <position position="735"/>
    </location>
</feature>
<feature type="non-terminal residue" evidence="2">
    <location>
        <position position="1"/>
    </location>
</feature>
<reference evidence="2 3" key="1">
    <citation type="journal article" date="2023" name="IScience">
        <title>Expanded male sex-determining region conserved during the evolution of homothallism in the green alga Volvox.</title>
        <authorList>
            <person name="Yamamoto K."/>
            <person name="Matsuzaki R."/>
            <person name="Mahakham W."/>
            <person name="Heman W."/>
            <person name="Sekimoto H."/>
            <person name="Kawachi M."/>
            <person name="Minakuchi Y."/>
            <person name="Toyoda A."/>
            <person name="Nozaki H."/>
        </authorList>
    </citation>
    <scope>NUCLEOTIDE SEQUENCE [LARGE SCALE GENOMIC DNA]</scope>
    <source>
        <strain evidence="2 3">NIES-4468</strain>
    </source>
</reference>
<proteinExistence type="predicted"/>
<evidence type="ECO:0000256" key="1">
    <source>
        <dbReference type="SAM" id="MobiDB-lite"/>
    </source>
</evidence>
<evidence type="ECO:0000313" key="2">
    <source>
        <dbReference type="EMBL" id="GLI69670.1"/>
    </source>
</evidence>
<protein>
    <submittedName>
        <fullName evidence="2">Uncharacterized protein</fullName>
    </submittedName>
</protein>
<gene>
    <name evidence="2" type="ORF">VaNZ11_014348</name>
</gene>
<name>A0ABQ5SIE5_9CHLO</name>
<evidence type="ECO:0000313" key="3">
    <source>
        <dbReference type="Proteomes" id="UP001165090"/>
    </source>
</evidence>
<sequence>ARLLKLPRLAHATLKRQPQASFLRQHSELQPPVPAPGISRRSPVTPMLDVMPQQEHQRSLLPSRAVSEGSSAILRTLMLFGPENQSAVGPDTNISRGQPKSTAAATSPGRCRCSESTDATLQVAIRSNGQLTTDQPSMTQIEATSANNGTSNGLRSPWCTTTATARYAPSPVQPQVRPQAVMAAMPTVMVASPSAAPSGGVGLPGSRDEGRTGLTVSGGRSGILLPQPWDCALQDVCSNNDDDGLGPRTATSWLPCTMSESAAGIGYGPVRPSVRPKTQISRGLYQQRAQLQMQMQLRESQLQNLRMRHLQQQQQQQLRYQMRLHHSPSAAAAAAAVVEAAALAKSPESALPISCSSLLPYQLGWASMAPSTPQVLPYGTYGTELRQQQQARPTALPPSASPGGLMLPPRAVSVGRECLTQQMSLLNITIPEEMDEGVATDLSAAPSAATSVEESLELQLLSPTNGLGASPMMPSSAGIASSTSSSSSRALRSTASQGFGEAFVALVRAGDVSVAPTSSSSSSAVLRCSSQMPSSSSSTTSVRSSGTLVPLSYGMTPYITAAAATTIEPSRTINPVVVYAGAVNVNANAVTPEGGHSKQQQELQLHPPYVTEGPFFVEPGNWKGETSAPIFTPAMHITVAAGTPCEGVSELGMHEEEVVVEVVAPNFDLQVAAMAETLAPVELTAEEADGPDVRSIRIALSLPPSADLQRHEAEKTSGCAFAVTGTDPTDGGTWN</sequence>
<feature type="region of interest" description="Disordered" evidence="1">
    <location>
        <begin position="17"/>
        <end position="45"/>
    </location>
</feature>
<dbReference type="EMBL" id="BSDZ01000086">
    <property type="protein sequence ID" value="GLI69670.1"/>
    <property type="molecule type" value="Genomic_DNA"/>
</dbReference>
<dbReference type="Proteomes" id="UP001165090">
    <property type="component" value="Unassembled WGS sequence"/>
</dbReference>
<feature type="region of interest" description="Disordered" evidence="1">
    <location>
        <begin position="463"/>
        <end position="484"/>
    </location>
</feature>
<comment type="caution">
    <text evidence="2">The sequence shown here is derived from an EMBL/GenBank/DDBJ whole genome shotgun (WGS) entry which is preliminary data.</text>
</comment>
<accession>A0ABQ5SIE5</accession>